<name>A0ABD3FL11_9STRA</name>
<dbReference type="Proteomes" id="UP001632037">
    <property type="component" value="Unassembled WGS sequence"/>
</dbReference>
<evidence type="ECO:0000313" key="1">
    <source>
        <dbReference type="EMBL" id="KAL3665689.1"/>
    </source>
</evidence>
<proteinExistence type="predicted"/>
<evidence type="ECO:0000313" key="2">
    <source>
        <dbReference type="Proteomes" id="UP001632037"/>
    </source>
</evidence>
<keyword evidence="2" id="KW-1185">Reference proteome</keyword>
<dbReference type="EMBL" id="JBIMZQ010000019">
    <property type="protein sequence ID" value="KAL3665689.1"/>
    <property type="molecule type" value="Genomic_DNA"/>
</dbReference>
<accession>A0ABD3FL11</accession>
<evidence type="ECO:0008006" key="3">
    <source>
        <dbReference type="Google" id="ProtNLM"/>
    </source>
</evidence>
<gene>
    <name evidence="1" type="ORF">V7S43_009122</name>
</gene>
<dbReference type="AlphaFoldDB" id="A0ABD3FL11"/>
<protein>
    <recommendedName>
        <fullName evidence="3">PiggyBac transposable element-derived protein 4 C-terminal zinc-ribbon domain-containing protein</fullName>
    </recommendedName>
</protein>
<reference evidence="1 2" key="1">
    <citation type="submission" date="2024-09" db="EMBL/GenBank/DDBJ databases">
        <title>Genome sequencing and assembly of Phytophthora oleae, isolate VK10A, causative agent of rot of olive drupes.</title>
        <authorList>
            <person name="Conti Taguali S."/>
            <person name="Riolo M."/>
            <person name="La Spada F."/>
            <person name="Cacciola S.O."/>
            <person name="Dionisio G."/>
        </authorList>
    </citation>
    <scope>NUCLEOTIDE SEQUENCE [LARGE SCALE GENOMIC DNA]</scope>
    <source>
        <strain evidence="1 2">VK10A</strain>
    </source>
</reference>
<organism evidence="1 2">
    <name type="scientific">Phytophthora oleae</name>
    <dbReference type="NCBI Taxonomy" id="2107226"/>
    <lineage>
        <taxon>Eukaryota</taxon>
        <taxon>Sar</taxon>
        <taxon>Stramenopiles</taxon>
        <taxon>Oomycota</taxon>
        <taxon>Peronosporomycetes</taxon>
        <taxon>Peronosporales</taxon>
        <taxon>Peronosporaceae</taxon>
        <taxon>Phytophthora</taxon>
    </lineage>
</organism>
<comment type="caution">
    <text evidence="1">The sequence shown here is derived from an EMBL/GenBank/DDBJ whole genome shotgun (WGS) entry which is preliminary data.</text>
</comment>
<sequence>MRSSYKELQGQLLQVTAASELPDQTEATISGSHKLVEFPESTQIREGVRKRSQHQFKVCSIRKQKVGERSATRFYCDACSDGNKPVYLCDRVCPKH</sequence>